<feature type="transmembrane region" description="Helical" evidence="1">
    <location>
        <begin position="35"/>
        <end position="57"/>
    </location>
</feature>
<dbReference type="EMBL" id="JAYGHG010000001">
    <property type="protein sequence ID" value="MEA5579743.1"/>
    <property type="molecule type" value="Genomic_DNA"/>
</dbReference>
<keyword evidence="3" id="KW-1185">Reference proteome</keyword>
<name>A0ABU5U886_9CYAN</name>
<keyword evidence="1" id="KW-0812">Transmembrane</keyword>
<comment type="caution">
    <text evidence="2">The sequence shown here is derived from an EMBL/GenBank/DDBJ whole genome shotgun (WGS) entry which is preliminary data.</text>
</comment>
<dbReference type="Proteomes" id="UP001302120">
    <property type="component" value="Unassembled WGS sequence"/>
</dbReference>
<evidence type="ECO:0000256" key="1">
    <source>
        <dbReference type="SAM" id="Phobius"/>
    </source>
</evidence>
<reference evidence="2 3" key="1">
    <citation type="submission" date="2023-12" db="EMBL/GenBank/DDBJ databases">
        <title>Baltic Sea Cyanobacteria.</title>
        <authorList>
            <person name="Delbaje E."/>
            <person name="Fewer D.P."/>
            <person name="Shishido T.K."/>
        </authorList>
    </citation>
    <scope>NUCLEOTIDE SEQUENCE [LARGE SCALE GENOMIC DNA]</scope>
    <source>
        <strain evidence="2 3">UHCC-0300</strain>
    </source>
</reference>
<dbReference type="RefSeq" id="WP_323194092.1">
    <property type="nucleotide sequence ID" value="NZ_JAYGHG010000001.1"/>
</dbReference>
<sequence length="62" mass="7086">MEYSYFGDDSPHEWVKVPVTANYDTSMPMAICGAIALQLFDMIPIVYQIFIGLCYLYQNLGK</sequence>
<keyword evidence="1" id="KW-0472">Membrane</keyword>
<keyword evidence="1" id="KW-1133">Transmembrane helix</keyword>
<accession>A0ABU5U886</accession>
<evidence type="ECO:0000313" key="3">
    <source>
        <dbReference type="Proteomes" id="UP001302120"/>
    </source>
</evidence>
<organism evidence="2 3">
    <name type="scientific">Nodularia harveyana UHCC-0300</name>
    <dbReference type="NCBI Taxonomy" id="2974287"/>
    <lineage>
        <taxon>Bacteria</taxon>
        <taxon>Bacillati</taxon>
        <taxon>Cyanobacteriota</taxon>
        <taxon>Cyanophyceae</taxon>
        <taxon>Nostocales</taxon>
        <taxon>Nodulariaceae</taxon>
        <taxon>Nodularia</taxon>
    </lineage>
</organism>
<protein>
    <submittedName>
        <fullName evidence="2">Uncharacterized protein</fullName>
    </submittedName>
</protein>
<evidence type="ECO:0000313" key="2">
    <source>
        <dbReference type="EMBL" id="MEA5579743.1"/>
    </source>
</evidence>
<gene>
    <name evidence="2" type="ORF">VB620_00130</name>
</gene>
<proteinExistence type="predicted"/>